<protein>
    <submittedName>
        <fullName evidence="1">Uncharacterized protein</fullName>
    </submittedName>
</protein>
<keyword evidence="2" id="KW-1185">Reference proteome</keyword>
<proteinExistence type="predicted"/>
<dbReference type="AlphaFoldDB" id="A0A919R9M5"/>
<sequence length="94" mass="10059">MRFDVHVGPMENIAGLLGEVPGDPMWTHTAFKVDGEIGFEGAGTFPVALEPGEQRRVHLLIQVTKLQTGRFAPFAVTQAIGDYRVGGLAVAVTP</sequence>
<evidence type="ECO:0000313" key="2">
    <source>
        <dbReference type="Proteomes" id="UP000606172"/>
    </source>
</evidence>
<comment type="caution">
    <text evidence="1">The sequence shown here is derived from an EMBL/GenBank/DDBJ whole genome shotgun (WGS) entry which is preliminary data.</text>
</comment>
<name>A0A919R9M5_9ACTN</name>
<organism evidence="1 2">
    <name type="scientific">Sinosporangium siamense</name>
    <dbReference type="NCBI Taxonomy" id="1367973"/>
    <lineage>
        <taxon>Bacteria</taxon>
        <taxon>Bacillati</taxon>
        <taxon>Actinomycetota</taxon>
        <taxon>Actinomycetes</taxon>
        <taxon>Streptosporangiales</taxon>
        <taxon>Streptosporangiaceae</taxon>
        <taxon>Sinosporangium</taxon>
    </lineage>
</organism>
<dbReference type="EMBL" id="BOOW01000002">
    <property type="protein sequence ID" value="GII89893.1"/>
    <property type="molecule type" value="Genomic_DNA"/>
</dbReference>
<evidence type="ECO:0000313" key="1">
    <source>
        <dbReference type="EMBL" id="GII89893.1"/>
    </source>
</evidence>
<reference evidence="1" key="1">
    <citation type="submission" date="2021-01" db="EMBL/GenBank/DDBJ databases">
        <title>Whole genome shotgun sequence of Sinosporangium siamense NBRC 109515.</title>
        <authorList>
            <person name="Komaki H."/>
            <person name="Tamura T."/>
        </authorList>
    </citation>
    <scope>NUCLEOTIDE SEQUENCE</scope>
    <source>
        <strain evidence="1">NBRC 109515</strain>
    </source>
</reference>
<gene>
    <name evidence="1" type="ORF">Ssi02_01240</name>
</gene>
<dbReference type="Proteomes" id="UP000606172">
    <property type="component" value="Unassembled WGS sequence"/>
</dbReference>
<accession>A0A919R9M5</accession>